<accession>A0A2R8B3R5</accession>
<dbReference type="GO" id="GO:0043190">
    <property type="term" value="C:ATP-binding cassette (ABC) transporter complex"/>
    <property type="evidence" value="ECO:0007669"/>
    <property type="project" value="InterPro"/>
</dbReference>
<comment type="catalytic activity">
    <reaction evidence="7">
        <text>ATP + H2O + polyamine-[polyamine-binding protein]Side 1 = ADP + phosphate + polyamineSide 2 + [polyamine-binding protein]Side 1.</text>
        <dbReference type="EC" id="7.6.2.11"/>
    </reaction>
</comment>
<comment type="function">
    <text evidence="7">Part of the ABC transporter complex PotABCD involved in spermidine/putrescine import. Responsible for energy coupling to the transport system.</text>
</comment>
<dbReference type="Proteomes" id="UP000244924">
    <property type="component" value="Unassembled WGS sequence"/>
</dbReference>
<dbReference type="PANTHER" id="PTHR42781">
    <property type="entry name" value="SPERMIDINE/PUTRESCINE IMPORT ATP-BINDING PROTEIN POTA"/>
    <property type="match status" value="1"/>
</dbReference>
<dbReference type="InterPro" id="IPR003439">
    <property type="entry name" value="ABC_transporter-like_ATP-bd"/>
</dbReference>
<dbReference type="RefSeq" id="WP_108851722.1">
    <property type="nucleotide sequence ID" value="NZ_OMOQ01000001.1"/>
</dbReference>
<protein>
    <recommendedName>
        <fullName evidence="7">Spermidine/putrescine import ATP-binding protein PotA</fullName>
        <ecNumber evidence="7">7.6.2.11</ecNumber>
    </recommendedName>
</protein>
<gene>
    <name evidence="9" type="primary">potA_2</name>
    <name evidence="7" type="synonym">potA</name>
    <name evidence="9" type="ORF">DEA8626_00775</name>
</gene>
<evidence type="ECO:0000256" key="7">
    <source>
        <dbReference type="RuleBase" id="RU364083"/>
    </source>
</evidence>
<dbReference type="InterPro" id="IPR027417">
    <property type="entry name" value="P-loop_NTPase"/>
</dbReference>
<proteinExistence type="inferred from homology"/>
<dbReference type="FunFam" id="3.40.50.300:FF:000133">
    <property type="entry name" value="Spermidine/putrescine import ATP-binding protein PotA"/>
    <property type="match status" value="1"/>
</dbReference>
<keyword evidence="6 7" id="KW-0472">Membrane</keyword>
<reference evidence="9 10" key="1">
    <citation type="submission" date="2018-03" db="EMBL/GenBank/DDBJ databases">
        <authorList>
            <person name="Keele B.F."/>
        </authorList>
    </citation>
    <scope>NUCLEOTIDE SEQUENCE [LARGE SCALE GENOMIC DNA]</scope>
    <source>
        <strain evidence="9 10">CECT 8626</strain>
    </source>
</reference>
<keyword evidence="4 7" id="KW-0067">ATP-binding</keyword>
<dbReference type="SMART" id="SM00382">
    <property type="entry name" value="AAA"/>
    <property type="match status" value="1"/>
</dbReference>
<dbReference type="SUPFAM" id="SSF52540">
    <property type="entry name" value="P-loop containing nucleoside triphosphate hydrolases"/>
    <property type="match status" value="1"/>
</dbReference>
<evidence type="ECO:0000256" key="1">
    <source>
        <dbReference type="ARBA" id="ARBA00022448"/>
    </source>
</evidence>
<evidence type="ECO:0000313" key="9">
    <source>
        <dbReference type="EMBL" id="SPH17259.1"/>
    </source>
</evidence>
<dbReference type="SUPFAM" id="SSF50331">
    <property type="entry name" value="MOP-like"/>
    <property type="match status" value="1"/>
</dbReference>
<dbReference type="GO" id="GO:0016887">
    <property type="term" value="F:ATP hydrolysis activity"/>
    <property type="evidence" value="ECO:0007669"/>
    <property type="project" value="InterPro"/>
</dbReference>
<keyword evidence="3 7" id="KW-0547">Nucleotide-binding</keyword>
<dbReference type="Pfam" id="PF08402">
    <property type="entry name" value="TOBE_2"/>
    <property type="match status" value="1"/>
</dbReference>
<dbReference type="GO" id="GO:0015847">
    <property type="term" value="P:putrescine transport"/>
    <property type="evidence" value="ECO:0007669"/>
    <property type="project" value="UniProtKB-ARBA"/>
</dbReference>
<dbReference type="GO" id="GO:0015417">
    <property type="term" value="F:ABC-type polyamine transporter activity"/>
    <property type="evidence" value="ECO:0007669"/>
    <property type="project" value="UniProtKB-EC"/>
</dbReference>
<evidence type="ECO:0000313" key="10">
    <source>
        <dbReference type="Proteomes" id="UP000244924"/>
    </source>
</evidence>
<dbReference type="Gene3D" id="2.40.50.100">
    <property type="match status" value="1"/>
</dbReference>
<dbReference type="InterPro" id="IPR008995">
    <property type="entry name" value="Mo/tungstate-bd_C_term_dom"/>
</dbReference>
<organism evidence="9 10">
    <name type="scientific">Albidovulum aquaemixtae</name>
    <dbReference type="NCBI Taxonomy" id="1542388"/>
    <lineage>
        <taxon>Bacteria</taxon>
        <taxon>Pseudomonadati</taxon>
        <taxon>Pseudomonadota</taxon>
        <taxon>Alphaproteobacteria</taxon>
        <taxon>Rhodobacterales</taxon>
        <taxon>Paracoccaceae</taxon>
        <taxon>Albidovulum</taxon>
    </lineage>
</organism>
<comment type="subunit">
    <text evidence="7">The complex is composed of two ATP-binding proteins (PotA), two transmembrane proteins (PotB and PotC) and a solute-binding protein (PotD).</text>
</comment>
<keyword evidence="9" id="KW-0378">Hydrolase</keyword>
<evidence type="ECO:0000256" key="4">
    <source>
        <dbReference type="ARBA" id="ARBA00022840"/>
    </source>
</evidence>
<dbReference type="InterPro" id="IPR013611">
    <property type="entry name" value="Transp-assoc_OB_typ2"/>
</dbReference>
<evidence type="ECO:0000256" key="3">
    <source>
        <dbReference type="ARBA" id="ARBA00022741"/>
    </source>
</evidence>
<keyword evidence="2 7" id="KW-1003">Cell membrane</keyword>
<dbReference type="EMBL" id="OMOQ01000001">
    <property type="protein sequence ID" value="SPH17259.1"/>
    <property type="molecule type" value="Genomic_DNA"/>
</dbReference>
<dbReference type="InterPro" id="IPR050093">
    <property type="entry name" value="ABC_SmlMolc_Importer"/>
</dbReference>
<dbReference type="NCBIfam" id="TIGR01187">
    <property type="entry name" value="potA"/>
    <property type="match status" value="1"/>
</dbReference>
<dbReference type="AlphaFoldDB" id="A0A2R8B3R5"/>
<dbReference type="Pfam" id="PF00005">
    <property type="entry name" value="ABC_tran"/>
    <property type="match status" value="1"/>
</dbReference>
<evidence type="ECO:0000256" key="2">
    <source>
        <dbReference type="ARBA" id="ARBA00022475"/>
    </source>
</evidence>
<feature type="domain" description="ABC transporter" evidence="8">
    <location>
        <begin position="6"/>
        <end position="236"/>
    </location>
</feature>
<dbReference type="InterPro" id="IPR005893">
    <property type="entry name" value="PotA-like"/>
</dbReference>
<dbReference type="GO" id="GO:0005524">
    <property type="term" value="F:ATP binding"/>
    <property type="evidence" value="ECO:0007669"/>
    <property type="project" value="UniProtKB-KW"/>
</dbReference>
<keyword evidence="1 7" id="KW-0813">Transport</keyword>
<dbReference type="PROSITE" id="PS50893">
    <property type="entry name" value="ABC_TRANSPORTER_2"/>
    <property type="match status" value="1"/>
</dbReference>
<sequence length="363" mass="39118">MNGPIIRLEGVEKVFGEFRALKDITFDIAPGEFFSLLGASGCGKTTLLRILAGIEQPTRGEVTIDGKPMAGVPANKRPTNMVFQSYAIFPHLTVRENIGYGLVYQKLAKAEAKARTDEAIELVKLAGLGERSAHQLSGGQRQRVALARALVCRPKVLLLDEPLSALDKKLREEMQQELRSLQRTVGITFVFVTHDQEEALTLSDRIAVMSGGRVLQIDTPQGLYERPNCLDVAGFVGTMNLFPAKVTRAEGSRTVANGAGMGELVGHSHDRPSAVGAAVFIAVRPEKIVIEVGANMPGLNRLVGRISSISYLGDRSHYLVEVEGLAEPVAVYLSNPAGRALHGAAGAEVTLSWDETSALVLER</sequence>
<dbReference type="InterPro" id="IPR003593">
    <property type="entry name" value="AAA+_ATPase"/>
</dbReference>
<dbReference type="EC" id="7.6.2.11" evidence="7"/>
<evidence type="ECO:0000256" key="6">
    <source>
        <dbReference type="ARBA" id="ARBA00023136"/>
    </source>
</evidence>
<keyword evidence="10" id="KW-1185">Reference proteome</keyword>
<dbReference type="InterPro" id="IPR017871">
    <property type="entry name" value="ABC_transporter-like_CS"/>
</dbReference>
<evidence type="ECO:0000259" key="8">
    <source>
        <dbReference type="PROSITE" id="PS50893"/>
    </source>
</evidence>
<dbReference type="OrthoDB" id="9802264at2"/>
<comment type="similarity">
    <text evidence="7">Belongs to the ABC transporter superfamily. Spermidine/putrescine importer (TC 3.A.1.11.1) family.</text>
</comment>
<dbReference type="Gene3D" id="3.40.50.300">
    <property type="entry name" value="P-loop containing nucleotide triphosphate hydrolases"/>
    <property type="match status" value="1"/>
</dbReference>
<evidence type="ECO:0000256" key="5">
    <source>
        <dbReference type="ARBA" id="ARBA00022967"/>
    </source>
</evidence>
<keyword evidence="5 7" id="KW-1278">Translocase</keyword>
<dbReference type="PROSITE" id="PS00211">
    <property type="entry name" value="ABC_TRANSPORTER_1"/>
    <property type="match status" value="1"/>
</dbReference>
<dbReference type="PANTHER" id="PTHR42781:SF4">
    <property type="entry name" value="SPERMIDINE_PUTRESCINE IMPORT ATP-BINDING PROTEIN POTA"/>
    <property type="match status" value="1"/>
</dbReference>
<name>A0A2R8B3R5_9RHOB</name>